<evidence type="ECO:0000256" key="1">
    <source>
        <dbReference type="SAM" id="Coils"/>
    </source>
</evidence>
<keyword evidence="1" id="KW-0175">Coiled coil</keyword>
<dbReference type="AlphaFoldDB" id="A0AAD3M381"/>
<protein>
    <submittedName>
        <fullName evidence="3">Uncharacterized protein</fullName>
    </submittedName>
</protein>
<reference evidence="3" key="1">
    <citation type="submission" date="2022-08" db="EMBL/GenBank/DDBJ databases">
        <title>Genome sequencing of akame (Lates japonicus).</title>
        <authorList>
            <person name="Hashiguchi Y."/>
            <person name="Takahashi H."/>
        </authorList>
    </citation>
    <scope>NUCLEOTIDE SEQUENCE</scope>
    <source>
        <strain evidence="3">Kochi</strain>
    </source>
</reference>
<name>A0AAD3M381_LATJO</name>
<evidence type="ECO:0000313" key="3">
    <source>
        <dbReference type="EMBL" id="GLD46568.1"/>
    </source>
</evidence>
<keyword evidence="4" id="KW-1185">Reference proteome</keyword>
<evidence type="ECO:0000313" key="4">
    <source>
        <dbReference type="Proteomes" id="UP001279410"/>
    </source>
</evidence>
<comment type="caution">
    <text evidence="3">The sequence shown here is derived from an EMBL/GenBank/DDBJ whole genome shotgun (WGS) entry which is preliminary data.</text>
</comment>
<dbReference type="Proteomes" id="UP001279410">
    <property type="component" value="Unassembled WGS sequence"/>
</dbReference>
<evidence type="ECO:0000256" key="2">
    <source>
        <dbReference type="SAM" id="MobiDB-lite"/>
    </source>
</evidence>
<gene>
    <name evidence="3" type="ORF">AKAME5_000091600</name>
</gene>
<accession>A0AAD3M381</accession>
<dbReference type="EMBL" id="BRZM01000002">
    <property type="protein sequence ID" value="GLD46568.1"/>
    <property type="molecule type" value="Genomic_DNA"/>
</dbReference>
<proteinExistence type="predicted"/>
<feature type="region of interest" description="Disordered" evidence="2">
    <location>
        <begin position="1"/>
        <end position="27"/>
    </location>
</feature>
<sequence length="224" mass="25892">MDKSKNSEGKSLEQMQPEDAAQQYGRTLSKMLDDLRQALLDSKKENKDLAAENAVLREQMASLVSTLSMTRDDLVNLVKSIGCLSAKEKQMDGKNKEMDRRLKKMEEKVNSLKESLHLQQTANARVKKLWKEECDKVKEMELSFHNTILEVNAEWESRWVVRQEEAAVDFQAVQESCEEKIRKIVQEKDDMFASAKSEKLALEEKRLKILTTLRTIETEILLSR</sequence>
<feature type="coiled-coil region" evidence="1">
    <location>
        <begin position="88"/>
        <end position="122"/>
    </location>
</feature>
<feature type="coiled-coil region" evidence="1">
    <location>
        <begin position="32"/>
        <end position="59"/>
    </location>
</feature>
<feature type="compositionally biased region" description="Basic and acidic residues" evidence="2">
    <location>
        <begin position="1"/>
        <end position="11"/>
    </location>
</feature>
<organism evidence="3 4">
    <name type="scientific">Lates japonicus</name>
    <name type="common">Japanese lates</name>
    <dbReference type="NCBI Taxonomy" id="270547"/>
    <lineage>
        <taxon>Eukaryota</taxon>
        <taxon>Metazoa</taxon>
        <taxon>Chordata</taxon>
        <taxon>Craniata</taxon>
        <taxon>Vertebrata</taxon>
        <taxon>Euteleostomi</taxon>
        <taxon>Actinopterygii</taxon>
        <taxon>Neopterygii</taxon>
        <taxon>Teleostei</taxon>
        <taxon>Neoteleostei</taxon>
        <taxon>Acanthomorphata</taxon>
        <taxon>Carangaria</taxon>
        <taxon>Carangaria incertae sedis</taxon>
        <taxon>Centropomidae</taxon>
        <taxon>Lates</taxon>
    </lineage>
</organism>